<dbReference type="SUPFAM" id="SSF56281">
    <property type="entry name" value="Metallo-hydrolase/oxidoreductase"/>
    <property type="match status" value="1"/>
</dbReference>
<dbReference type="RefSeq" id="WP_084310694.1">
    <property type="nucleotide sequence ID" value="NZ_FNIJ01000006.1"/>
</dbReference>
<evidence type="ECO:0008006" key="7">
    <source>
        <dbReference type="Google" id="ProtNLM"/>
    </source>
</evidence>
<dbReference type="EMBL" id="FNIJ01000006">
    <property type="protein sequence ID" value="SDN88287.1"/>
    <property type="molecule type" value="Genomic_DNA"/>
</dbReference>
<sequence>MNRKLSTLFGPARLLDGGAVFGALPRQCWVDWLRPDDHNRVRLESRALLVQEAGRNILVLAGSDALLAPPSRTCRCQPYRKGLLDGLQALGLGERDIQGVVLTHLHAFLSAELQAAVHDGDTPRLLFPAARYFVGRRHWMRACHPHPRDRALFVPQLLDHLEESGRLELIEGRQCADFGTDWHFHVSDGYTPGQLLPEIAMPGGAVVFAGDLVPGIHWLRLDITSSFDRNPEYLVDEKEQLLDHLVASGGRLVLSRDPGTAMIRVLRDRQSRYQPYDQHPAIVRMDC</sequence>
<dbReference type="CDD" id="cd16281">
    <property type="entry name" value="metallo-hydrolase-like_MBL-fold"/>
    <property type="match status" value="1"/>
</dbReference>
<protein>
    <recommendedName>
        <fullName evidence="7">Glyoxylase, beta-lactamase superfamily II</fullName>
    </recommendedName>
</protein>
<organism evidence="5 6">
    <name type="scientific">Pseudomonas jinjuensis</name>
    <dbReference type="NCBI Taxonomy" id="198616"/>
    <lineage>
        <taxon>Bacteria</taxon>
        <taxon>Pseudomonadati</taxon>
        <taxon>Pseudomonadota</taxon>
        <taxon>Gammaproteobacteria</taxon>
        <taxon>Pseudomonadales</taxon>
        <taxon>Pseudomonadaceae</taxon>
        <taxon>Pseudomonas</taxon>
    </lineage>
</organism>
<dbReference type="OrthoDB" id="5443440at2"/>
<comment type="similarity">
    <text evidence="1">Belongs to the metallo-beta-lactamase superfamily.</text>
</comment>
<evidence type="ECO:0000256" key="4">
    <source>
        <dbReference type="ARBA" id="ARBA00022833"/>
    </source>
</evidence>
<evidence type="ECO:0000313" key="5">
    <source>
        <dbReference type="EMBL" id="SDN88287.1"/>
    </source>
</evidence>
<evidence type="ECO:0000256" key="3">
    <source>
        <dbReference type="ARBA" id="ARBA00022801"/>
    </source>
</evidence>
<dbReference type="Gene3D" id="3.60.15.10">
    <property type="entry name" value="Ribonuclease Z/Hydroxyacylglutathione hydrolase-like"/>
    <property type="match status" value="1"/>
</dbReference>
<dbReference type="Proteomes" id="UP000242957">
    <property type="component" value="Unassembled WGS sequence"/>
</dbReference>
<dbReference type="AlphaFoldDB" id="A0A1H0F0U2"/>
<evidence type="ECO:0000256" key="1">
    <source>
        <dbReference type="ARBA" id="ARBA00007749"/>
    </source>
</evidence>
<dbReference type="PANTHER" id="PTHR42978:SF6">
    <property type="entry name" value="QUORUM-QUENCHING LACTONASE YTNP-RELATED"/>
    <property type="match status" value="1"/>
</dbReference>
<keyword evidence="3" id="KW-0378">Hydrolase</keyword>
<gene>
    <name evidence="5" type="ORF">SAMN05216193_10613</name>
</gene>
<dbReference type="InterPro" id="IPR051013">
    <property type="entry name" value="MBL_superfamily_lactonases"/>
</dbReference>
<dbReference type="InterPro" id="IPR036866">
    <property type="entry name" value="RibonucZ/Hydroxyglut_hydro"/>
</dbReference>
<dbReference type="STRING" id="198616.SAMN05216193_10613"/>
<dbReference type="PANTHER" id="PTHR42978">
    <property type="entry name" value="QUORUM-QUENCHING LACTONASE YTNP-RELATED-RELATED"/>
    <property type="match status" value="1"/>
</dbReference>
<name>A0A1H0F0U2_9PSED</name>
<evidence type="ECO:0000256" key="2">
    <source>
        <dbReference type="ARBA" id="ARBA00022723"/>
    </source>
</evidence>
<keyword evidence="6" id="KW-1185">Reference proteome</keyword>
<dbReference type="GO" id="GO:0016787">
    <property type="term" value="F:hydrolase activity"/>
    <property type="evidence" value="ECO:0007669"/>
    <property type="project" value="UniProtKB-KW"/>
</dbReference>
<keyword evidence="2" id="KW-0479">Metal-binding</keyword>
<dbReference type="GO" id="GO:0046872">
    <property type="term" value="F:metal ion binding"/>
    <property type="evidence" value="ECO:0007669"/>
    <property type="project" value="UniProtKB-KW"/>
</dbReference>
<evidence type="ECO:0000313" key="6">
    <source>
        <dbReference type="Proteomes" id="UP000242957"/>
    </source>
</evidence>
<reference evidence="6" key="1">
    <citation type="submission" date="2016-10" db="EMBL/GenBank/DDBJ databases">
        <authorList>
            <person name="Varghese N."/>
            <person name="Submissions S."/>
        </authorList>
    </citation>
    <scope>NUCLEOTIDE SEQUENCE [LARGE SCALE GENOMIC DNA]</scope>
    <source>
        <strain evidence="6">JCM 21621</strain>
    </source>
</reference>
<keyword evidence="4" id="KW-0862">Zinc</keyword>
<proteinExistence type="inferred from homology"/>
<accession>A0A1H0F0U2</accession>